<gene>
    <name evidence="2" type="ORF">FAM09_01435</name>
</gene>
<dbReference type="InterPro" id="IPR039315">
    <property type="entry name" value="CheW"/>
</dbReference>
<evidence type="ECO:0000313" key="3">
    <source>
        <dbReference type="Proteomes" id="UP000306918"/>
    </source>
</evidence>
<evidence type="ECO:0000313" key="2">
    <source>
        <dbReference type="EMBL" id="THU40802.1"/>
    </source>
</evidence>
<comment type="caution">
    <text evidence="2">The sequence shown here is derived from an EMBL/GenBank/DDBJ whole genome shotgun (WGS) entry which is preliminary data.</text>
</comment>
<sequence>MNLQQQADSYLTFTLDKELFAIRVNKVLEILEIKPIVKVPMSPAYMRGVINLRGNILPVIDARIKFGMADAPFTINSCIIVVGIGFGKEPLLVGVLVDSVKEVLEIPENAIQPAPAIGAFCNNDLIVGMGKTGNDFAMIVDPDKVFAADELIALAAVN</sequence>
<dbReference type="GO" id="GO:0006935">
    <property type="term" value="P:chemotaxis"/>
    <property type="evidence" value="ECO:0007669"/>
    <property type="project" value="InterPro"/>
</dbReference>
<accession>A0A4S8I3K3</accession>
<dbReference type="OrthoDB" id="9794382at2"/>
<protein>
    <submittedName>
        <fullName evidence="2">Purine-binding chemotaxis protein CheW</fullName>
    </submittedName>
</protein>
<dbReference type="GO" id="GO:0007165">
    <property type="term" value="P:signal transduction"/>
    <property type="evidence" value="ECO:0007669"/>
    <property type="project" value="InterPro"/>
</dbReference>
<feature type="domain" description="CheW-like" evidence="1">
    <location>
        <begin position="7"/>
        <end position="151"/>
    </location>
</feature>
<dbReference type="Pfam" id="PF01584">
    <property type="entry name" value="CheW"/>
    <property type="match status" value="1"/>
</dbReference>
<evidence type="ECO:0000259" key="1">
    <source>
        <dbReference type="PROSITE" id="PS50851"/>
    </source>
</evidence>
<keyword evidence="3" id="KW-1185">Reference proteome</keyword>
<dbReference type="Gene3D" id="2.30.30.40">
    <property type="entry name" value="SH3 Domains"/>
    <property type="match status" value="1"/>
</dbReference>
<dbReference type="PANTHER" id="PTHR22617">
    <property type="entry name" value="CHEMOTAXIS SENSOR HISTIDINE KINASE-RELATED"/>
    <property type="match status" value="1"/>
</dbReference>
<dbReference type="InterPro" id="IPR036061">
    <property type="entry name" value="CheW-like_dom_sf"/>
</dbReference>
<reference evidence="2 3" key="1">
    <citation type="submission" date="2019-04" db="EMBL/GenBank/DDBJ databases">
        <title>Niastella caeni sp. nov., isolated from activated sludge.</title>
        <authorList>
            <person name="Sheng M."/>
        </authorList>
    </citation>
    <scope>NUCLEOTIDE SEQUENCE [LARGE SCALE GENOMIC DNA]</scope>
    <source>
        <strain evidence="2 3">HX-2-15</strain>
    </source>
</reference>
<proteinExistence type="predicted"/>
<dbReference type="AlphaFoldDB" id="A0A4S8I3K3"/>
<dbReference type="GO" id="GO:0005829">
    <property type="term" value="C:cytosol"/>
    <property type="evidence" value="ECO:0007669"/>
    <property type="project" value="TreeGrafter"/>
</dbReference>
<organism evidence="2 3">
    <name type="scientific">Niastella caeni</name>
    <dbReference type="NCBI Taxonomy" id="2569763"/>
    <lineage>
        <taxon>Bacteria</taxon>
        <taxon>Pseudomonadati</taxon>
        <taxon>Bacteroidota</taxon>
        <taxon>Chitinophagia</taxon>
        <taxon>Chitinophagales</taxon>
        <taxon>Chitinophagaceae</taxon>
        <taxon>Niastella</taxon>
    </lineage>
</organism>
<dbReference type="EMBL" id="STFF01000001">
    <property type="protein sequence ID" value="THU40802.1"/>
    <property type="molecule type" value="Genomic_DNA"/>
</dbReference>
<dbReference type="PROSITE" id="PS50851">
    <property type="entry name" value="CHEW"/>
    <property type="match status" value="1"/>
</dbReference>
<dbReference type="Proteomes" id="UP000306918">
    <property type="component" value="Unassembled WGS sequence"/>
</dbReference>
<name>A0A4S8I3K3_9BACT</name>
<dbReference type="Gene3D" id="2.40.50.180">
    <property type="entry name" value="CheA-289, Domain 4"/>
    <property type="match status" value="1"/>
</dbReference>
<dbReference type="PANTHER" id="PTHR22617:SF41">
    <property type="entry name" value="CHEMOTAXIS SIGNAL TRANSDUCTION SYSTEM ADAPTOR PROTEIN CHEW"/>
    <property type="match status" value="1"/>
</dbReference>
<dbReference type="SUPFAM" id="SSF50341">
    <property type="entry name" value="CheW-like"/>
    <property type="match status" value="1"/>
</dbReference>
<dbReference type="RefSeq" id="WP_136575294.1">
    <property type="nucleotide sequence ID" value="NZ_STFF01000001.1"/>
</dbReference>
<dbReference type="SMART" id="SM00260">
    <property type="entry name" value="CheW"/>
    <property type="match status" value="1"/>
</dbReference>
<dbReference type="InterPro" id="IPR002545">
    <property type="entry name" value="CheW-lke_dom"/>
</dbReference>